<accession>A0A803R9Q0</accession>
<sequence length="71" mass="8650">MIRGPVEAWVIGAQWSRRSSGRRTNVERGRRWVSTEEERERKLGFPIRVIMINLYPQTKFIFKFNYFQIFI</sequence>
<dbReference type="Proteomes" id="UP000596661">
    <property type="component" value="Unassembled WGS sequence"/>
</dbReference>
<dbReference type="EMBL" id="UZAU01000802">
    <property type="status" value="NOT_ANNOTATED_CDS"/>
    <property type="molecule type" value="Genomic_DNA"/>
</dbReference>
<evidence type="ECO:0000313" key="1">
    <source>
        <dbReference type="EnsemblPlants" id="cds.novel_model_6782_5bd9a17a"/>
    </source>
</evidence>
<proteinExistence type="predicted"/>
<name>A0A803R9Q0_CANSA</name>
<dbReference type="EnsemblPlants" id="novel_model_6782_5bd9a17a">
    <property type="protein sequence ID" value="cds.novel_model_6782_5bd9a17a"/>
    <property type="gene ID" value="novel_gene_3581_5bd9a17a"/>
</dbReference>
<keyword evidence="2" id="KW-1185">Reference proteome</keyword>
<dbReference type="Gramene" id="novel_model_6782_5bd9a17a">
    <property type="protein sequence ID" value="cds.novel_model_6782_5bd9a17a"/>
    <property type="gene ID" value="novel_gene_3581_5bd9a17a"/>
</dbReference>
<reference evidence="1" key="1">
    <citation type="submission" date="2021-03" db="UniProtKB">
        <authorList>
            <consortium name="EnsemblPlants"/>
        </authorList>
    </citation>
    <scope>IDENTIFICATION</scope>
</reference>
<organism evidence="1 2">
    <name type="scientific">Cannabis sativa</name>
    <name type="common">Hemp</name>
    <name type="synonym">Marijuana</name>
    <dbReference type="NCBI Taxonomy" id="3483"/>
    <lineage>
        <taxon>Eukaryota</taxon>
        <taxon>Viridiplantae</taxon>
        <taxon>Streptophyta</taxon>
        <taxon>Embryophyta</taxon>
        <taxon>Tracheophyta</taxon>
        <taxon>Spermatophyta</taxon>
        <taxon>Magnoliopsida</taxon>
        <taxon>eudicotyledons</taxon>
        <taxon>Gunneridae</taxon>
        <taxon>Pentapetalae</taxon>
        <taxon>rosids</taxon>
        <taxon>fabids</taxon>
        <taxon>Rosales</taxon>
        <taxon>Cannabaceae</taxon>
        <taxon>Cannabis</taxon>
    </lineage>
</organism>
<dbReference type="AlphaFoldDB" id="A0A803R9Q0"/>
<protein>
    <submittedName>
        <fullName evidence="1">Uncharacterized protein</fullName>
    </submittedName>
</protein>
<evidence type="ECO:0000313" key="2">
    <source>
        <dbReference type="Proteomes" id="UP000596661"/>
    </source>
</evidence>